<feature type="domain" description="Solute-binding protein family 5" evidence="6">
    <location>
        <begin position="81"/>
        <end position="469"/>
    </location>
</feature>
<dbReference type="FunFam" id="3.90.76.10:FF:000001">
    <property type="entry name" value="Oligopeptide ABC transporter substrate-binding protein"/>
    <property type="match status" value="1"/>
</dbReference>
<protein>
    <submittedName>
        <fullName evidence="7">Peptide ABC transporter substrate-binding protein</fullName>
    </submittedName>
</protein>
<dbReference type="AlphaFoldDB" id="A0A2K2EY73"/>
<evidence type="ECO:0000256" key="2">
    <source>
        <dbReference type="ARBA" id="ARBA00005695"/>
    </source>
</evidence>
<keyword evidence="4 5" id="KW-0732">Signal</keyword>
<feature type="signal peptide" evidence="5">
    <location>
        <begin position="1"/>
        <end position="20"/>
    </location>
</feature>
<dbReference type="GO" id="GO:0030288">
    <property type="term" value="C:outer membrane-bounded periplasmic space"/>
    <property type="evidence" value="ECO:0007669"/>
    <property type="project" value="UniProtKB-ARBA"/>
</dbReference>
<reference evidence="7 8" key="1">
    <citation type="submission" date="2017-06" db="EMBL/GenBank/DDBJ databases">
        <title>Investigating the central metabolism of Clostridium thermosuccinogenes.</title>
        <authorList>
            <person name="Koendjbiharie J.G."/>
            <person name="van Kranenburg R."/>
        </authorList>
    </citation>
    <scope>NUCLEOTIDE SEQUENCE [LARGE SCALE GENOMIC DNA]</scope>
    <source>
        <strain evidence="7 8">DSM 5806</strain>
    </source>
</reference>
<dbReference type="PIRSF" id="PIRSF002741">
    <property type="entry name" value="MppA"/>
    <property type="match status" value="1"/>
</dbReference>
<comment type="subcellular location">
    <subcellularLocation>
        <location evidence="1">Cell envelope</location>
    </subcellularLocation>
</comment>
<keyword evidence="8" id="KW-1185">Reference proteome</keyword>
<dbReference type="RefSeq" id="WP_103080343.1">
    <property type="nucleotide sequence ID" value="NZ_CP021850.1"/>
</dbReference>
<dbReference type="KEGG" id="cthd:CDO33_00845"/>
<dbReference type="CDD" id="cd08504">
    <property type="entry name" value="PBP2_OppA"/>
    <property type="match status" value="1"/>
</dbReference>
<dbReference type="GO" id="GO:0015833">
    <property type="term" value="P:peptide transport"/>
    <property type="evidence" value="ECO:0007669"/>
    <property type="project" value="TreeGrafter"/>
</dbReference>
<dbReference type="InterPro" id="IPR000914">
    <property type="entry name" value="SBP_5_dom"/>
</dbReference>
<dbReference type="PANTHER" id="PTHR30290">
    <property type="entry name" value="PERIPLASMIC BINDING COMPONENT OF ABC TRANSPORTER"/>
    <property type="match status" value="1"/>
</dbReference>
<dbReference type="GO" id="GO:1904680">
    <property type="term" value="F:peptide transmembrane transporter activity"/>
    <property type="evidence" value="ECO:0007669"/>
    <property type="project" value="TreeGrafter"/>
</dbReference>
<dbReference type="InterPro" id="IPR030678">
    <property type="entry name" value="Peptide/Ni-bd"/>
</dbReference>
<name>A0A2K2EY73_9CLOT</name>
<proteinExistence type="inferred from homology"/>
<dbReference type="SUPFAM" id="SSF53850">
    <property type="entry name" value="Periplasmic binding protein-like II"/>
    <property type="match status" value="1"/>
</dbReference>
<evidence type="ECO:0000313" key="8">
    <source>
        <dbReference type="Proteomes" id="UP000236151"/>
    </source>
</evidence>
<dbReference type="PANTHER" id="PTHR30290:SF79">
    <property type="entry name" value="DIPEPTIDE-BINDING PROTEIN DPPE"/>
    <property type="match status" value="1"/>
</dbReference>
<evidence type="ECO:0000256" key="4">
    <source>
        <dbReference type="ARBA" id="ARBA00022729"/>
    </source>
</evidence>
<evidence type="ECO:0000259" key="6">
    <source>
        <dbReference type="Pfam" id="PF00496"/>
    </source>
</evidence>
<dbReference type="EMBL" id="NIOJ01000005">
    <property type="protein sequence ID" value="PNU00961.1"/>
    <property type="molecule type" value="Genomic_DNA"/>
</dbReference>
<keyword evidence="3" id="KW-0813">Transport</keyword>
<accession>A0A2K2EY73</accession>
<dbReference type="Pfam" id="PF00496">
    <property type="entry name" value="SBP_bac_5"/>
    <property type="match status" value="1"/>
</dbReference>
<dbReference type="OrthoDB" id="9801912at2"/>
<dbReference type="Proteomes" id="UP000236151">
    <property type="component" value="Unassembled WGS sequence"/>
</dbReference>
<dbReference type="Gene3D" id="3.10.105.10">
    <property type="entry name" value="Dipeptide-binding Protein, Domain 3"/>
    <property type="match status" value="1"/>
</dbReference>
<evidence type="ECO:0000256" key="5">
    <source>
        <dbReference type="SAM" id="SignalP"/>
    </source>
</evidence>
<sequence length="547" mass="61074">MAKKVIALFMAMILLAGVMAGCGNTKNQSAGDGNKGGQEIVVTIGSEPKTIDPTLNNAVDGATMIIHAFEGLTKLDENGQVVKGVAEKWDMSEDGTKFTFYIREDAKWSDGQPVKAQDFVYSWRRALDPATGAEYAYQLYYIKNGQAINEGKMPAEELGVVAKDDKTLEVTLESATSYFLELTAFPTLFPLREDAVSKDPDGWATKPETYIGNGPFVLASWEHDSEIVFKKNENYYAADTIKPSSIKFMLIADDNAALAAYRNDEIMLADSIPTEEIPALQQSGDIKIDPQLGTYFYVLNVEKAPFDNVKVRKALSLAIDRQYIIDNIAQGNQIPAGAFVPFAVPDVEANPDFRTVGKDYYDPSAEAYENNIKEAQKLLAEAGYPNGEGFPQVELAYNTEGGHLAIAEAVQEMWKKNLGISIKLTGQEWKVFQDTRQTGNYQIARHGWLGDYNDPMTFLDMWTSYSGQNDARWKNADYDKLIETAKVSGDRAERMKAMHQAEDLLMGEAPIIPVYYYTDVYVVKDYLKNYYNSPLGFKYFMYATVEK</sequence>
<feature type="chain" id="PRO_5038356041" evidence="5">
    <location>
        <begin position="21"/>
        <end position="547"/>
    </location>
</feature>
<evidence type="ECO:0000256" key="1">
    <source>
        <dbReference type="ARBA" id="ARBA00004196"/>
    </source>
</evidence>
<dbReference type="PROSITE" id="PS51257">
    <property type="entry name" value="PROKAR_LIPOPROTEIN"/>
    <property type="match status" value="1"/>
</dbReference>
<evidence type="ECO:0000313" key="7">
    <source>
        <dbReference type="EMBL" id="PNU00961.1"/>
    </source>
</evidence>
<dbReference type="Gene3D" id="3.90.76.10">
    <property type="entry name" value="Dipeptide-binding Protein, Domain 1"/>
    <property type="match status" value="1"/>
</dbReference>
<dbReference type="Gene3D" id="3.40.190.10">
    <property type="entry name" value="Periplasmic binding protein-like II"/>
    <property type="match status" value="1"/>
</dbReference>
<organism evidence="7 8">
    <name type="scientific">Clostridium thermosuccinogenes</name>
    <dbReference type="NCBI Taxonomy" id="84032"/>
    <lineage>
        <taxon>Bacteria</taxon>
        <taxon>Bacillati</taxon>
        <taxon>Bacillota</taxon>
        <taxon>Clostridia</taxon>
        <taxon>Eubacteriales</taxon>
        <taxon>Clostridiaceae</taxon>
        <taxon>Clostridium</taxon>
    </lineage>
</organism>
<comment type="similarity">
    <text evidence="2">Belongs to the bacterial solute-binding protein 5 family.</text>
</comment>
<dbReference type="GO" id="GO:0043190">
    <property type="term" value="C:ATP-binding cassette (ABC) transporter complex"/>
    <property type="evidence" value="ECO:0007669"/>
    <property type="project" value="InterPro"/>
</dbReference>
<evidence type="ECO:0000256" key="3">
    <source>
        <dbReference type="ARBA" id="ARBA00022448"/>
    </source>
</evidence>
<gene>
    <name evidence="7" type="ORF">CDQ84_03535</name>
</gene>
<dbReference type="InterPro" id="IPR039424">
    <property type="entry name" value="SBP_5"/>
</dbReference>
<dbReference type="FunFam" id="3.10.105.10:FF:000001">
    <property type="entry name" value="Oligopeptide ABC transporter, oligopeptide-binding protein"/>
    <property type="match status" value="1"/>
</dbReference>
<comment type="caution">
    <text evidence="7">The sequence shown here is derived from an EMBL/GenBank/DDBJ whole genome shotgun (WGS) entry which is preliminary data.</text>
</comment>